<comment type="caution">
    <text evidence="6">The sequence shown here is derived from an EMBL/GenBank/DDBJ whole genome shotgun (WGS) entry which is preliminary data.</text>
</comment>
<evidence type="ECO:0000256" key="1">
    <source>
        <dbReference type="ARBA" id="ARBA00004613"/>
    </source>
</evidence>
<dbReference type="InterPro" id="IPR037120">
    <property type="entry name" value="Haem_peroxidase_sf_animal"/>
</dbReference>
<gene>
    <name evidence="6" type="ORF">Prum_063580</name>
</gene>
<dbReference type="PANTHER" id="PTHR11475:SF4">
    <property type="entry name" value="CHORION PEROXIDASE"/>
    <property type="match status" value="1"/>
</dbReference>
<dbReference type="InterPro" id="IPR010255">
    <property type="entry name" value="Haem_peroxidase_sf"/>
</dbReference>
<dbReference type="Gene3D" id="1.10.640.10">
    <property type="entry name" value="Haem peroxidase domain superfamily, animal type"/>
    <property type="match status" value="1"/>
</dbReference>
<dbReference type="GO" id="GO:0004553">
    <property type="term" value="F:hydrolase activity, hydrolyzing O-glycosyl compounds"/>
    <property type="evidence" value="ECO:0007669"/>
    <property type="project" value="InterPro"/>
</dbReference>
<reference evidence="6 7" key="1">
    <citation type="submission" date="2020-03" db="EMBL/GenBank/DDBJ databases">
        <title>Whole genome shotgun sequence of Phytohabitans rumicis NBRC 108638.</title>
        <authorList>
            <person name="Komaki H."/>
            <person name="Tamura T."/>
        </authorList>
    </citation>
    <scope>NUCLEOTIDE SEQUENCE [LARGE SCALE GENOMIC DNA]</scope>
    <source>
        <strain evidence="6 7">NBRC 108638</strain>
    </source>
</reference>
<dbReference type="AlphaFoldDB" id="A0A6V8LF68"/>
<dbReference type="GO" id="GO:0020037">
    <property type="term" value="F:heme binding"/>
    <property type="evidence" value="ECO:0007669"/>
    <property type="project" value="InterPro"/>
</dbReference>
<dbReference type="SMART" id="SM00637">
    <property type="entry name" value="CBD_II"/>
    <property type="match status" value="1"/>
</dbReference>
<dbReference type="Gene3D" id="2.60.40.290">
    <property type="match status" value="1"/>
</dbReference>
<keyword evidence="3" id="KW-0325">Glycoprotein</keyword>
<proteinExistence type="predicted"/>
<dbReference type="PROSITE" id="PS51173">
    <property type="entry name" value="CBM2"/>
    <property type="match status" value="1"/>
</dbReference>
<dbReference type="GO" id="GO:0030247">
    <property type="term" value="F:polysaccharide binding"/>
    <property type="evidence" value="ECO:0007669"/>
    <property type="project" value="UniProtKB-UniRule"/>
</dbReference>
<dbReference type="EMBL" id="BLPG01000001">
    <property type="protein sequence ID" value="GFJ92716.1"/>
    <property type="molecule type" value="Genomic_DNA"/>
</dbReference>
<dbReference type="GO" id="GO:0005975">
    <property type="term" value="P:carbohydrate metabolic process"/>
    <property type="evidence" value="ECO:0007669"/>
    <property type="project" value="InterPro"/>
</dbReference>
<dbReference type="PANTHER" id="PTHR11475">
    <property type="entry name" value="OXIDASE/PEROXIDASE"/>
    <property type="match status" value="1"/>
</dbReference>
<keyword evidence="7" id="KW-1185">Reference proteome</keyword>
<comment type="subcellular location">
    <subcellularLocation>
        <location evidence="1">Secreted</location>
    </subcellularLocation>
</comment>
<sequence length="759" mass="81874">MRPKWRFRAPILVALVALTTVVASSATTFATADVTALAVPFAVQSLDGSGNNVANPTWGQSNTPYSRVAAARYADNRSQPVAGPNSRYVSNRVFNDVAQNIFSERQVTAWGWTWGQFLDHTFGLRLGRSPGDPAGETANIPFNANDPLEEFENTLGVIPFARSDPAPGTGVTNPRQQVNTNSSYVNAFAVYGGTNTRLDWLREGSTDGNPANNNARLLMQNNYLPRATARGNAATAPAMEIDGILRANPGSAMVAGDVRANENLFLTATHTLFAREHNRIVAALPASLSEEDKFQIARRVIIAEQQYVTYNEWLPAMGVTLPAYSGYNSGINTSLSNEFATVGYRVHSMIHGEMEIAVEAGHYTPAQLAAFEAQGIEIVQEDDEVELVIPLNRGFFNPDLVPGIGLGPLLQAIGGEPQYKNEEMIDNQLRSVLFQIPVTGNPECLDGPGLPECFDGVLDLGAIDIERGRDHGMPTYNQMRQAYGLPARTSFTQITGESSAAFPPGTGVDNPASLAFPQLFDVFNAEVDQADEDAVEGTPTSFVRGAPLAARLQAIYGNVNNVDAFVGAVAEAHASGGEFGELQRAIWTREFQRLRDGDRFFYGNDQGLTYIRNTYGIDFRRSLGDIIASNSDVPRADLPGNVFFAEGNVPPASCRLTYRIETQWNTGFQVTMSLANTGSTPIPAGWTLRFVFPNGQQITQLWNGVVAQEGARVPVTNAAWNSTLNPGQTLGGVGFNATWSGTNGRPAAFSLNTTNCAVG</sequence>
<feature type="signal peptide" evidence="4">
    <location>
        <begin position="1"/>
        <end position="25"/>
    </location>
</feature>
<reference evidence="6 7" key="2">
    <citation type="submission" date="2020-03" db="EMBL/GenBank/DDBJ databases">
        <authorList>
            <person name="Ichikawa N."/>
            <person name="Kimura A."/>
            <person name="Kitahashi Y."/>
            <person name="Uohara A."/>
        </authorList>
    </citation>
    <scope>NUCLEOTIDE SEQUENCE [LARGE SCALE GENOMIC DNA]</scope>
    <source>
        <strain evidence="6 7">NBRC 108638</strain>
    </source>
</reference>
<protein>
    <recommendedName>
        <fullName evidence="5">CBM2 domain-containing protein</fullName>
    </recommendedName>
</protein>
<dbReference type="InterPro" id="IPR008965">
    <property type="entry name" value="CBM2/CBM3_carb-bd_dom_sf"/>
</dbReference>
<dbReference type="InterPro" id="IPR012291">
    <property type="entry name" value="CBM2_carb-bd_dom_sf"/>
</dbReference>
<dbReference type="GO" id="GO:0006979">
    <property type="term" value="P:response to oxidative stress"/>
    <property type="evidence" value="ECO:0007669"/>
    <property type="project" value="InterPro"/>
</dbReference>
<dbReference type="GO" id="GO:0005576">
    <property type="term" value="C:extracellular region"/>
    <property type="evidence" value="ECO:0007669"/>
    <property type="project" value="UniProtKB-SubCell"/>
</dbReference>
<evidence type="ECO:0000313" key="6">
    <source>
        <dbReference type="EMBL" id="GFJ92716.1"/>
    </source>
</evidence>
<dbReference type="SUPFAM" id="SSF48113">
    <property type="entry name" value="Heme-dependent peroxidases"/>
    <property type="match status" value="1"/>
</dbReference>
<dbReference type="Pfam" id="PF03098">
    <property type="entry name" value="An_peroxidase"/>
    <property type="match status" value="2"/>
</dbReference>
<evidence type="ECO:0000313" key="7">
    <source>
        <dbReference type="Proteomes" id="UP000482960"/>
    </source>
</evidence>
<dbReference type="InterPro" id="IPR001919">
    <property type="entry name" value="CBD2"/>
</dbReference>
<dbReference type="SUPFAM" id="SSF49384">
    <property type="entry name" value="Carbohydrate-binding domain"/>
    <property type="match status" value="1"/>
</dbReference>
<dbReference type="GO" id="GO:0004601">
    <property type="term" value="F:peroxidase activity"/>
    <property type="evidence" value="ECO:0007669"/>
    <property type="project" value="InterPro"/>
</dbReference>
<feature type="domain" description="CBM2" evidence="5">
    <location>
        <begin position="647"/>
        <end position="759"/>
    </location>
</feature>
<evidence type="ECO:0000259" key="5">
    <source>
        <dbReference type="PROSITE" id="PS51173"/>
    </source>
</evidence>
<dbReference type="Proteomes" id="UP000482960">
    <property type="component" value="Unassembled WGS sequence"/>
</dbReference>
<evidence type="ECO:0000256" key="4">
    <source>
        <dbReference type="SAM" id="SignalP"/>
    </source>
</evidence>
<accession>A0A6V8LF68</accession>
<dbReference type="RefSeq" id="WP_173079528.1">
    <property type="nucleotide sequence ID" value="NZ_BAABJB010000011.1"/>
</dbReference>
<name>A0A6V8LF68_9ACTN</name>
<feature type="chain" id="PRO_5038429580" description="CBM2 domain-containing protein" evidence="4">
    <location>
        <begin position="26"/>
        <end position="759"/>
    </location>
</feature>
<organism evidence="6 7">
    <name type="scientific">Phytohabitans rumicis</name>
    <dbReference type="NCBI Taxonomy" id="1076125"/>
    <lineage>
        <taxon>Bacteria</taxon>
        <taxon>Bacillati</taxon>
        <taxon>Actinomycetota</taxon>
        <taxon>Actinomycetes</taxon>
        <taxon>Micromonosporales</taxon>
        <taxon>Micromonosporaceae</taxon>
    </lineage>
</organism>
<evidence type="ECO:0000256" key="3">
    <source>
        <dbReference type="ARBA" id="ARBA00023180"/>
    </source>
</evidence>
<evidence type="ECO:0000256" key="2">
    <source>
        <dbReference type="ARBA" id="ARBA00022525"/>
    </source>
</evidence>
<dbReference type="InterPro" id="IPR019791">
    <property type="entry name" value="Haem_peroxidase_animal"/>
</dbReference>
<dbReference type="Pfam" id="PF00553">
    <property type="entry name" value="CBM_2"/>
    <property type="match status" value="1"/>
</dbReference>
<keyword evidence="2" id="KW-0964">Secreted</keyword>
<keyword evidence="4" id="KW-0732">Signal</keyword>
<dbReference type="PROSITE" id="PS50292">
    <property type="entry name" value="PEROXIDASE_3"/>
    <property type="match status" value="1"/>
</dbReference>